<comment type="catalytic activity">
    <reaction evidence="14">
        <text>[GlcNAc-(1-&gt;4)-Mur2Ac(oyl-L-Ala-gamma-D-Glu-L-Lys-D-Ala-D-Ala)](n)-di-trans,octa-cis-undecaprenyl diphosphate + beta-D-GlcNAc-(1-&gt;4)-Mur2Ac(oyl-L-Ala-gamma-D-Glu-L-Lys-D-Ala-D-Ala)-di-trans,octa-cis-undecaprenyl diphosphate = [GlcNAc-(1-&gt;4)-Mur2Ac(oyl-L-Ala-gamma-D-Glu-L-Lys-D-Ala-D-Ala)](n+1)-di-trans,octa-cis-undecaprenyl diphosphate + di-trans,octa-cis-undecaprenyl diphosphate + H(+)</text>
        <dbReference type="Rhea" id="RHEA:23708"/>
        <dbReference type="Rhea" id="RHEA-COMP:9602"/>
        <dbReference type="Rhea" id="RHEA-COMP:9603"/>
        <dbReference type="ChEBI" id="CHEBI:15378"/>
        <dbReference type="ChEBI" id="CHEBI:58405"/>
        <dbReference type="ChEBI" id="CHEBI:60033"/>
        <dbReference type="ChEBI" id="CHEBI:78435"/>
        <dbReference type="EC" id="2.4.99.28"/>
    </reaction>
</comment>
<dbReference type="InterPro" id="IPR001460">
    <property type="entry name" value="PCN-bd_Tpept"/>
</dbReference>
<dbReference type="GO" id="GO:0009252">
    <property type="term" value="P:peptidoglycan biosynthetic process"/>
    <property type="evidence" value="ECO:0007669"/>
    <property type="project" value="UniProtKB-KW"/>
</dbReference>
<evidence type="ECO:0000256" key="2">
    <source>
        <dbReference type="ARBA" id="ARBA00022475"/>
    </source>
</evidence>
<feature type="domain" description="Penicillin-binding protein transpeptidase" evidence="16">
    <location>
        <begin position="358"/>
        <end position="638"/>
    </location>
</feature>
<dbReference type="SUPFAM" id="SSF56601">
    <property type="entry name" value="beta-lactamase/transpeptidase-like"/>
    <property type="match status" value="1"/>
</dbReference>
<feature type="domain" description="Glycosyl transferase family 51" evidence="17">
    <location>
        <begin position="115"/>
        <end position="269"/>
    </location>
</feature>
<evidence type="ECO:0000256" key="3">
    <source>
        <dbReference type="ARBA" id="ARBA00022645"/>
    </source>
</evidence>
<keyword evidence="15" id="KW-0812">Transmembrane</keyword>
<keyword evidence="8" id="KW-0133">Cell shape</keyword>
<dbReference type="Pfam" id="PF00905">
    <property type="entry name" value="Transpeptidase"/>
    <property type="match status" value="1"/>
</dbReference>
<evidence type="ECO:0000313" key="19">
    <source>
        <dbReference type="Proteomes" id="UP000176501"/>
    </source>
</evidence>
<dbReference type="InterPro" id="IPR050396">
    <property type="entry name" value="Glycosyltr_51/Transpeptidase"/>
</dbReference>
<evidence type="ECO:0000256" key="10">
    <source>
        <dbReference type="ARBA" id="ARBA00023136"/>
    </source>
</evidence>
<keyword evidence="10 15" id="KW-0472">Membrane</keyword>
<evidence type="ECO:0000256" key="9">
    <source>
        <dbReference type="ARBA" id="ARBA00022984"/>
    </source>
</evidence>
<keyword evidence="11" id="KW-0511">Multifunctional enzyme</keyword>
<evidence type="ECO:0000259" key="16">
    <source>
        <dbReference type="Pfam" id="PF00905"/>
    </source>
</evidence>
<proteinExistence type="predicted"/>
<protein>
    <recommendedName>
        <fullName evidence="13">peptidoglycan glycosyltransferase</fullName>
        <ecNumber evidence="13">2.4.99.28</ecNumber>
    </recommendedName>
</protein>
<dbReference type="EC" id="2.4.99.28" evidence="13"/>
<evidence type="ECO:0000256" key="8">
    <source>
        <dbReference type="ARBA" id="ARBA00022960"/>
    </source>
</evidence>
<dbReference type="Pfam" id="PF00912">
    <property type="entry name" value="Transgly"/>
    <property type="match status" value="1"/>
</dbReference>
<dbReference type="Pfam" id="PF17957">
    <property type="entry name" value="Big_7"/>
    <property type="match status" value="1"/>
</dbReference>
<evidence type="ECO:0000256" key="12">
    <source>
        <dbReference type="ARBA" id="ARBA00023316"/>
    </source>
</evidence>
<dbReference type="EMBL" id="MGFE01000028">
    <property type="protein sequence ID" value="OGL97860.1"/>
    <property type="molecule type" value="Genomic_DNA"/>
</dbReference>
<keyword evidence="5" id="KW-0328">Glycosyltransferase</keyword>
<dbReference type="GO" id="GO:0071555">
    <property type="term" value="P:cell wall organization"/>
    <property type="evidence" value="ECO:0007669"/>
    <property type="project" value="UniProtKB-KW"/>
</dbReference>
<dbReference type="InterPro" id="IPR036950">
    <property type="entry name" value="PBP_transglycosylase"/>
</dbReference>
<evidence type="ECO:0000259" key="17">
    <source>
        <dbReference type="Pfam" id="PF00912"/>
    </source>
</evidence>
<dbReference type="InterPro" id="IPR013783">
    <property type="entry name" value="Ig-like_fold"/>
</dbReference>
<evidence type="ECO:0000256" key="6">
    <source>
        <dbReference type="ARBA" id="ARBA00022679"/>
    </source>
</evidence>
<dbReference type="InterPro" id="IPR012338">
    <property type="entry name" value="Beta-lactam/transpept-like"/>
</dbReference>
<dbReference type="Gene3D" id="1.10.3810.10">
    <property type="entry name" value="Biosynthetic peptidoglycan transglycosylase-like"/>
    <property type="match status" value="1"/>
</dbReference>
<gene>
    <name evidence="18" type="ORF">A2304_04745</name>
</gene>
<keyword evidence="6" id="KW-0808">Transferase</keyword>
<keyword evidence="7" id="KW-0378">Hydrolase</keyword>
<evidence type="ECO:0000256" key="7">
    <source>
        <dbReference type="ARBA" id="ARBA00022801"/>
    </source>
</evidence>
<dbReference type="GO" id="GO:0008955">
    <property type="term" value="F:peptidoglycan glycosyltransferase activity"/>
    <property type="evidence" value="ECO:0007669"/>
    <property type="project" value="UniProtKB-EC"/>
</dbReference>
<keyword evidence="12" id="KW-0961">Cell wall biogenesis/degradation</keyword>
<evidence type="ECO:0000256" key="1">
    <source>
        <dbReference type="ARBA" id="ARBA00004236"/>
    </source>
</evidence>
<keyword evidence="2" id="KW-1003">Cell membrane</keyword>
<evidence type="ECO:0000256" key="14">
    <source>
        <dbReference type="ARBA" id="ARBA00049902"/>
    </source>
</evidence>
<dbReference type="Proteomes" id="UP000176501">
    <property type="component" value="Unassembled WGS sequence"/>
</dbReference>
<keyword evidence="15" id="KW-1133">Transmembrane helix</keyword>
<evidence type="ECO:0000313" key="18">
    <source>
        <dbReference type="EMBL" id="OGL97860.1"/>
    </source>
</evidence>
<dbReference type="GO" id="GO:0030288">
    <property type="term" value="C:outer membrane-bounded periplasmic space"/>
    <property type="evidence" value="ECO:0007669"/>
    <property type="project" value="TreeGrafter"/>
</dbReference>
<dbReference type="InterPro" id="IPR023346">
    <property type="entry name" value="Lysozyme-like_dom_sf"/>
</dbReference>
<dbReference type="PANTHER" id="PTHR32282:SF11">
    <property type="entry name" value="PENICILLIN-BINDING PROTEIN 1B"/>
    <property type="match status" value="1"/>
</dbReference>
<dbReference type="GO" id="GO:0006508">
    <property type="term" value="P:proteolysis"/>
    <property type="evidence" value="ECO:0007669"/>
    <property type="project" value="UniProtKB-KW"/>
</dbReference>
<organism evidence="18 19">
    <name type="scientific">Candidatus Uhrbacteria bacterium RIFOXYB2_FULL_57_15</name>
    <dbReference type="NCBI Taxonomy" id="1802422"/>
    <lineage>
        <taxon>Bacteria</taxon>
        <taxon>Candidatus Uhriibacteriota</taxon>
    </lineage>
</organism>
<accession>A0A1F7W530</accession>
<keyword evidence="4" id="KW-0645">Protease</keyword>
<dbReference type="AlphaFoldDB" id="A0A1F7W530"/>
<dbReference type="InterPro" id="IPR001264">
    <property type="entry name" value="Glyco_trans_51"/>
</dbReference>
<dbReference type="GO" id="GO:0004180">
    <property type="term" value="F:carboxypeptidase activity"/>
    <property type="evidence" value="ECO:0007669"/>
    <property type="project" value="UniProtKB-KW"/>
</dbReference>
<dbReference type="GO" id="GO:0005886">
    <property type="term" value="C:plasma membrane"/>
    <property type="evidence" value="ECO:0007669"/>
    <property type="project" value="UniProtKB-SubCell"/>
</dbReference>
<keyword evidence="3" id="KW-0121">Carboxypeptidase</keyword>
<dbReference type="Gene3D" id="3.40.710.10">
    <property type="entry name" value="DD-peptidase/beta-lactamase superfamily"/>
    <property type="match status" value="1"/>
</dbReference>
<dbReference type="PANTHER" id="PTHR32282">
    <property type="entry name" value="BINDING PROTEIN TRANSPEPTIDASE, PUTATIVE-RELATED"/>
    <property type="match status" value="1"/>
</dbReference>
<evidence type="ECO:0000256" key="13">
    <source>
        <dbReference type="ARBA" id="ARBA00044770"/>
    </source>
</evidence>
<feature type="transmembrane region" description="Helical" evidence="15">
    <location>
        <begin position="36"/>
        <end position="58"/>
    </location>
</feature>
<keyword evidence="9" id="KW-0573">Peptidoglycan synthesis</keyword>
<evidence type="ECO:0000256" key="4">
    <source>
        <dbReference type="ARBA" id="ARBA00022670"/>
    </source>
</evidence>
<reference evidence="18 19" key="1">
    <citation type="journal article" date="2016" name="Nat. Commun.">
        <title>Thousands of microbial genomes shed light on interconnected biogeochemical processes in an aquifer system.</title>
        <authorList>
            <person name="Anantharaman K."/>
            <person name="Brown C.T."/>
            <person name="Hug L.A."/>
            <person name="Sharon I."/>
            <person name="Castelle C.J."/>
            <person name="Probst A.J."/>
            <person name="Thomas B.C."/>
            <person name="Singh A."/>
            <person name="Wilkins M.J."/>
            <person name="Karaoz U."/>
            <person name="Brodie E.L."/>
            <person name="Williams K.H."/>
            <person name="Hubbard S.S."/>
            <person name="Banfield J.F."/>
        </authorList>
    </citation>
    <scope>NUCLEOTIDE SEQUENCE [LARGE SCALE GENOMIC DNA]</scope>
</reference>
<evidence type="ECO:0000256" key="5">
    <source>
        <dbReference type="ARBA" id="ARBA00022676"/>
    </source>
</evidence>
<comment type="subcellular location">
    <subcellularLocation>
        <location evidence="1">Cell membrane</location>
    </subcellularLocation>
</comment>
<dbReference type="SUPFAM" id="SSF53955">
    <property type="entry name" value="Lysozyme-like"/>
    <property type="match status" value="1"/>
</dbReference>
<evidence type="ECO:0000256" key="15">
    <source>
        <dbReference type="SAM" id="Phobius"/>
    </source>
</evidence>
<comment type="caution">
    <text evidence="18">The sequence shown here is derived from an EMBL/GenBank/DDBJ whole genome shotgun (WGS) entry which is preliminary data.</text>
</comment>
<dbReference type="Gene3D" id="2.60.40.10">
    <property type="entry name" value="Immunoglobulins"/>
    <property type="match status" value="1"/>
</dbReference>
<sequence length="997" mass="109402">MGDIHMPEYKMHGWKKRSGTKHIIRNLLTRHNAKNLVLAGILLVIVGSLGALGTFAYYSRNLPDPSQLTERSISQTTKIYDRTGEHLLYEVYGEENRTLVKIQEGFCKDDPALMTDPSGIPLHMLQATITAEDRAFCEHGGFSVKGLLRAAIFLGQRGGGSTLTQQLVKNAILSNERHLSRKIKELIISIELERRYSKDEILQIYFNEIPYGSTYYGIEAAAQNYYGVHVDELTLAQMATLAAIPQLPTYYANNPDDLEGRRDWILDGMAEQGFVSPSEADAAKGEDSSIAVKISKIEAPHFVFYVKEQLEELYGQYQAENGGLKVITSLDYDLQKIAEEEVLSGVDARGPSYDFTNGALLAMNPKNGQVLAMVGSKDYFDEDIDGQVNVTLRPRQPGSSFKPIVYTAGFSKGYTPNTILWDVNTEFPSGTGTYAPKDYDLGERGPLRVRNALQGSLNLPAIEMTYLVGVENLLSFAENLGYTTFADRSRFGLSVGIGAGEVKMIEHATAFATLANDGVRHEPVSILKIEGPDGTTLQEWKENSGEKVLDQNVARMTSNVLSDNAARAYVFGESSYLQLGGRPVAAKTGTTNDFYDAWTMGYTPSLVTAVWVGNNQYVPMRRGADGSVVAAPIWNAFMRRALEGTPVESFTSPEIPTTGKSILDGIMPGTTVTIDKASGKLATEYTPSSYREERTYAEYHSVLQYVDRNDPLGPMPENPANDPYYEPWEKAISNWIGRREAETGIQIERTAPPTEYDDVHVPENFPSVTIRTPDDGVELSDRDLTVEADANSRRGIERVEFYLDGYFLAADTSESWRVSTTIPNTVSRGYHTFKAVAYDDVGNTGSDAIGIHVNSEAAASAFEMIDPRSGQTIERTDSDYTVVVTLEHPTDYASVTLHVQGVGQGAKTLVETKFDPSSPYVTFTWPLPDDGDWALSATAVPSNDGERLETAGIIVHVSTPASTTEPMLIPVVSETNSADAPTTDVTPLPALDPFATI</sequence>
<dbReference type="GO" id="GO:0008360">
    <property type="term" value="P:regulation of cell shape"/>
    <property type="evidence" value="ECO:0007669"/>
    <property type="project" value="UniProtKB-KW"/>
</dbReference>
<name>A0A1F7W530_9BACT</name>
<evidence type="ECO:0000256" key="11">
    <source>
        <dbReference type="ARBA" id="ARBA00023268"/>
    </source>
</evidence>
<dbReference type="GO" id="GO:0008658">
    <property type="term" value="F:penicillin binding"/>
    <property type="evidence" value="ECO:0007669"/>
    <property type="project" value="InterPro"/>
</dbReference>